<dbReference type="PANTHER" id="PTHR10678">
    <property type="entry name" value="26S PROTEASOME NON-ATPASE REGULATORY SUBUNIT 11/COP9 SIGNALOSOME COMPLEX SUBUNIT 2"/>
    <property type="match status" value="1"/>
</dbReference>
<comment type="caution">
    <text evidence="2">The sequence shown here is derived from an EMBL/GenBank/DDBJ whole genome shotgun (WGS) entry which is preliminary data.</text>
</comment>
<evidence type="ECO:0000259" key="1">
    <source>
        <dbReference type="Pfam" id="PF01399"/>
    </source>
</evidence>
<keyword evidence="4" id="KW-1185">Reference proteome</keyword>
<dbReference type="Pfam" id="PF01399">
    <property type="entry name" value="PCI"/>
    <property type="match status" value="1"/>
</dbReference>
<dbReference type="InterPro" id="IPR050871">
    <property type="entry name" value="26S_Proteasome/COP9_Components"/>
</dbReference>
<keyword evidence="2" id="KW-0647">Proteasome</keyword>
<dbReference type="GO" id="GO:0000502">
    <property type="term" value="C:proteasome complex"/>
    <property type="evidence" value="ECO:0007669"/>
    <property type="project" value="UniProtKB-KW"/>
</dbReference>
<sequence>MTKQELLNKFYSNPSNITEVASELAKKLTQVEIEELTQSEKFQALPKVTIHIVLPVILQPYFPALLPLYKDLIEKLFVSQLQFKQALILDYLGSLLHFQPEKAGSYTAQIDALVHELKEKDASVKLVRAQTLQISYHLQTGNLQKAKALLMSTRAQKIRLPADIQKQLDFVSGSVMIFCGEYTAAAGYYSEGGFHAHVCISKILNGEWHQIDRIASQIQKKEDITTNEKDLVLKLYQLSLAFLEKKYLQNLQEITQEIKTVFKPTFEMEFALNKLIENEVQKTVLKILKPYRKIQLEQLSALTGLKVEMLQQLLTKLIVNGQLNYIIDGETNSLVKIVQEVKGSEGLLREAYELVEVLQSWV</sequence>
<gene>
    <name evidence="2" type="ORF">HINF_LOCUS24101</name>
    <name evidence="3" type="ORF">HINF_LOCUS51774</name>
</gene>
<evidence type="ECO:0000313" key="2">
    <source>
        <dbReference type="EMBL" id="CAI9936456.1"/>
    </source>
</evidence>
<dbReference type="AlphaFoldDB" id="A0AA86PEF0"/>
<name>A0AA86PEF0_9EUKA</name>
<dbReference type="Proteomes" id="UP001642409">
    <property type="component" value="Unassembled WGS sequence"/>
</dbReference>
<dbReference type="EMBL" id="CATOUU010000636">
    <property type="protein sequence ID" value="CAI9936456.1"/>
    <property type="molecule type" value="Genomic_DNA"/>
</dbReference>
<reference evidence="3 4" key="2">
    <citation type="submission" date="2024-07" db="EMBL/GenBank/DDBJ databases">
        <authorList>
            <person name="Akdeniz Z."/>
        </authorList>
    </citation>
    <scope>NUCLEOTIDE SEQUENCE [LARGE SCALE GENOMIC DNA]</scope>
</reference>
<reference evidence="2" key="1">
    <citation type="submission" date="2023-06" db="EMBL/GenBank/DDBJ databases">
        <authorList>
            <person name="Kurt Z."/>
        </authorList>
    </citation>
    <scope>NUCLEOTIDE SEQUENCE</scope>
</reference>
<proteinExistence type="predicted"/>
<dbReference type="Gene3D" id="1.25.40.570">
    <property type="match status" value="1"/>
</dbReference>
<dbReference type="SUPFAM" id="SSF46785">
    <property type="entry name" value="Winged helix' DNA-binding domain"/>
    <property type="match status" value="1"/>
</dbReference>
<dbReference type="InterPro" id="IPR000717">
    <property type="entry name" value="PCI_dom"/>
</dbReference>
<protein>
    <submittedName>
        <fullName evidence="2">26S proteasome regulatory complex component</fullName>
    </submittedName>
    <submittedName>
        <fullName evidence="3">26S_proteasome regulatory complex component</fullName>
    </submittedName>
</protein>
<evidence type="ECO:0000313" key="4">
    <source>
        <dbReference type="Proteomes" id="UP001642409"/>
    </source>
</evidence>
<evidence type="ECO:0000313" key="3">
    <source>
        <dbReference type="EMBL" id="CAL6065296.1"/>
    </source>
</evidence>
<dbReference type="InterPro" id="IPR036390">
    <property type="entry name" value="WH_DNA-bd_sf"/>
</dbReference>
<feature type="domain" description="PCI" evidence="1">
    <location>
        <begin position="271"/>
        <end position="330"/>
    </location>
</feature>
<organism evidence="2">
    <name type="scientific">Hexamita inflata</name>
    <dbReference type="NCBI Taxonomy" id="28002"/>
    <lineage>
        <taxon>Eukaryota</taxon>
        <taxon>Metamonada</taxon>
        <taxon>Diplomonadida</taxon>
        <taxon>Hexamitidae</taxon>
        <taxon>Hexamitinae</taxon>
        <taxon>Hexamita</taxon>
    </lineage>
</organism>
<dbReference type="EMBL" id="CAXDID020000254">
    <property type="protein sequence ID" value="CAL6065296.1"/>
    <property type="molecule type" value="Genomic_DNA"/>
</dbReference>
<accession>A0AA86PEF0</accession>